<accession>A0A926EMG3</accession>
<dbReference type="RefSeq" id="WP_249333948.1">
    <property type="nucleotide sequence ID" value="NZ_JACRSY010000038.1"/>
</dbReference>
<dbReference type="Proteomes" id="UP000655830">
    <property type="component" value="Unassembled WGS sequence"/>
</dbReference>
<organism evidence="1 2">
    <name type="scientific">Zhenhengia yiwuensis</name>
    <dbReference type="NCBI Taxonomy" id="2763666"/>
    <lineage>
        <taxon>Bacteria</taxon>
        <taxon>Bacillati</taxon>
        <taxon>Bacillota</taxon>
        <taxon>Clostridia</taxon>
        <taxon>Lachnospirales</taxon>
        <taxon>Lachnospiraceae</taxon>
        <taxon>Zhenhengia</taxon>
    </lineage>
</organism>
<sequence length="76" mass="8595">MEDSVKGTVISVIKLGGLKVINQVQFPHLITVQYNVNETTYKKRKYISASNICPQQGDLVVVLYKKEKPSKCRITL</sequence>
<dbReference type="EMBL" id="JACRSY010000038">
    <property type="protein sequence ID" value="MBC8581160.1"/>
    <property type="molecule type" value="Genomic_DNA"/>
</dbReference>
<reference evidence="1" key="1">
    <citation type="submission" date="2020-08" db="EMBL/GenBank/DDBJ databases">
        <title>Genome public.</title>
        <authorList>
            <person name="Liu C."/>
            <person name="Sun Q."/>
        </authorList>
    </citation>
    <scope>NUCLEOTIDE SEQUENCE</scope>
    <source>
        <strain evidence="1">NSJ-12</strain>
    </source>
</reference>
<gene>
    <name evidence="1" type="ORF">H8718_16705</name>
</gene>
<evidence type="ECO:0000313" key="1">
    <source>
        <dbReference type="EMBL" id="MBC8581160.1"/>
    </source>
</evidence>
<proteinExistence type="predicted"/>
<evidence type="ECO:0000313" key="2">
    <source>
        <dbReference type="Proteomes" id="UP000655830"/>
    </source>
</evidence>
<name>A0A926EMG3_9FIRM</name>
<keyword evidence="2" id="KW-1185">Reference proteome</keyword>
<comment type="caution">
    <text evidence="1">The sequence shown here is derived from an EMBL/GenBank/DDBJ whole genome shotgun (WGS) entry which is preliminary data.</text>
</comment>
<dbReference type="AlphaFoldDB" id="A0A926EMG3"/>
<protein>
    <submittedName>
        <fullName evidence="1">Sugar ABC transporter permease</fullName>
    </submittedName>
</protein>